<keyword evidence="2" id="KW-0812">Transmembrane</keyword>
<dbReference type="PANTHER" id="PTHR36985">
    <property type="entry name" value="TRANSLOCATION AND ASSEMBLY MODULE SUBUNIT TAMB"/>
    <property type="match status" value="1"/>
</dbReference>
<gene>
    <name evidence="6" type="ORF">NX722_06995</name>
</gene>
<comment type="caution">
    <text evidence="6">The sequence shown here is derived from an EMBL/GenBank/DDBJ whole genome shotgun (WGS) entry which is preliminary data.</text>
</comment>
<evidence type="ECO:0000256" key="3">
    <source>
        <dbReference type="ARBA" id="ARBA00022989"/>
    </source>
</evidence>
<accession>A0ABT3MSN2</accession>
<dbReference type="InterPro" id="IPR007452">
    <property type="entry name" value="TamB_C"/>
</dbReference>
<protein>
    <submittedName>
        <fullName evidence="6">Translocation/assembly module TamB domain-containing protein</fullName>
    </submittedName>
</protein>
<sequence length="1110" mass="121187">MKWIISGLFAIIVLCCVAVSSLLLTSVGNRWLWQLACEQLPSQYGKLQGELMEGSLLRGWQFRTLSWHRSDLKADLKIDIHQLSFSLSPERLLRGELFIEQLSIERIEIDNLSTGQDKEQEAGFSGIEIPSFTMPLPVEIKTLNIRELGYVQQDDSEEKKVWLFQDIGLSARAEKQTFSIQQFEVTHDSASLHASASITLSAPYPVSAQLAFSPGAFSSGVFSSGIFSSSVLSSRAVPHDKLFLPDASVSVSGYLTDYQIEFISQPGKEKNSTLLLNGGLSGSLEQLFIHSLDAQWQQQAVSVSGQLSWQHGIKWQGALTFRDLNPGLWLADYPGQLSGTVSSSVSAVDQEWEVEAQQLQVSGLLRGFPVALSGHLMVNSKETVRAESLQLNIGSNRLKLNGYIDQGWNLKGVIDAPELTELYPPLSGNLSGDFELTGSRDLPNVAYRLMAEQLAINKLVINGLRSEGELKDLKALDNQAHLQIDSLTIERQSLQAIEIAITGNPETHQLSAKTEGKVLSSHLQLEGSLLDKQWHGQVKAFETLSLLGQWDLQKAFTLRATQQEIEFQPFCLISPPASLCLGKGKAGNRQANINFELKQLDVARFTPLLPEGLQWQSELNASGKVVLHEGKPSINLSLRTPGGQLSVAALQGEYDKLVLNAVLGDDQLNGKLEFESPQLGNADLSIRVTDIEKSRLLDGQLTIDHLLLEIFQPFIPGTHHLSGVARAGLQMRGSLHNPLLKGEVVISEVALNSEFCDISRINSRMQIRGDSAVVSSQLQVGEGLGDINGTLSWKRGQFTGLLHLTGNELHCSISGFGDIWASPDLSFNLTDTPLLSGTLAVPRARIEIRSLPEQAITRSDDVRIVGRTETSEEQEASPIALNTTIELGDDVRILAYGLSSKLAGMLTLIQSDGQPLSGQGSVQLVGGRYRYLGQDLIIKQGLIIFQGPLNTPFLNLDAIRNPEATEDNVIVGVKVTGPVRAPGWSVYSTPTMPQQEQFSYLLRGHGIHAEGEGVQSILLGMGLGELSQTATKLGDQLGIKDFSVDTSGSGENTQVSVGGYIAPGLRLQYGTGVFNSVSEVKIRYEVIPRVYLQAVSGLAQALDVFYRFEF</sequence>
<dbReference type="Proteomes" id="UP001209854">
    <property type="component" value="Unassembled WGS sequence"/>
</dbReference>
<evidence type="ECO:0000259" key="5">
    <source>
        <dbReference type="Pfam" id="PF04357"/>
    </source>
</evidence>
<feature type="domain" description="Translocation and assembly module TamB C-terminal" evidence="5">
    <location>
        <begin position="781"/>
        <end position="1110"/>
    </location>
</feature>
<dbReference type="RefSeq" id="WP_262567363.1">
    <property type="nucleotide sequence ID" value="NZ_JAPFCC010000001.1"/>
</dbReference>
<keyword evidence="7" id="KW-1185">Reference proteome</keyword>
<evidence type="ECO:0000313" key="6">
    <source>
        <dbReference type="EMBL" id="MCW7552396.1"/>
    </source>
</evidence>
<dbReference type="PANTHER" id="PTHR36985:SF1">
    <property type="entry name" value="TRANSLOCATION AND ASSEMBLY MODULE SUBUNIT TAMB"/>
    <property type="match status" value="1"/>
</dbReference>
<evidence type="ECO:0000256" key="2">
    <source>
        <dbReference type="ARBA" id="ARBA00022692"/>
    </source>
</evidence>
<dbReference type="Pfam" id="PF04357">
    <property type="entry name" value="TamB"/>
    <property type="match status" value="1"/>
</dbReference>
<evidence type="ECO:0000313" key="7">
    <source>
        <dbReference type="Proteomes" id="UP001209854"/>
    </source>
</evidence>
<organism evidence="6 7">
    <name type="scientific">Endozoicomonas gorgoniicola</name>
    <dbReference type="NCBI Taxonomy" id="1234144"/>
    <lineage>
        <taxon>Bacteria</taxon>
        <taxon>Pseudomonadati</taxon>
        <taxon>Pseudomonadota</taxon>
        <taxon>Gammaproteobacteria</taxon>
        <taxon>Oceanospirillales</taxon>
        <taxon>Endozoicomonadaceae</taxon>
        <taxon>Endozoicomonas</taxon>
    </lineage>
</organism>
<evidence type="ECO:0000256" key="1">
    <source>
        <dbReference type="ARBA" id="ARBA00004167"/>
    </source>
</evidence>
<keyword evidence="4" id="KW-0472">Membrane</keyword>
<comment type="subcellular location">
    <subcellularLocation>
        <location evidence="1">Membrane</location>
        <topology evidence="1">Single-pass membrane protein</topology>
    </subcellularLocation>
</comment>
<keyword evidence="3" id="KW-1133">Transmembrane helix</keyword>
<dbReference type="EMBL" id="JAPFCC010000001">
    <property type="protein sequence ID" value="MCW7552396.1"/>
    <property type="molecule type" value="Genomic_DNA"/>
</dbReference>
<proteinExistence type="predicted"/>
<evidence type="ECO:0000256" key="4">
    <source>
        <dbReference type="ARBA" id="ARBA00023136"/>
    </source>
</evidence>
<reference evidence="6 7" key="1">
    <citation type="submission" date="2022-10" db="EMBL/GenBank/DDBJ databases">
        <title>High-quality genome sequences of two octocoral-associated bacteria, Endozoicomonas euniceicola EF212 and Endozoicomonas gorgoniicola PS125.</title>
        <authorList>
            <person name="Chiou Y.-J."/>
            <person name="Chen Y.-H."/>
        </authorList>
    </citation>
    <scope>NUCLEOTIDE SEQUENCE [LARGE SCALE GENOMIC DNA]</scope>
    <source>
        <strain evidence="6 7">PS125</strain>
    </source>
</reference>
<name>A0ABT3MSN2_9GAMM</name>